<keyword evidence="13" id="KW-1185">Reference proteome</keyword>
<evidence type="ECO:0000313" key="13">
    <source>
        <dbReference type="Proteomes" id="UP001629113"/>
    </source>
</evidence>
<dbReference type="EMBL" id="JBFCZG010000009">
    <property type="protein sequence ID" value="KAL3418548.1"/>
    <property type="molecule type" value="Genomic_DNA"/>
</dbReference>
<gene>
    <name evidence="12" type="ORF">PVAG01_10264</name>
</gene>
<accession>A0ABR4P5F9</accession>
<dbReference type="PANTHER" id="PTHR20961:SF148">
    <property type="entry name" value="EGF DOMAIN-SPECIFIC O-LINKED N-ACETYLGLUCOSAMINE TRANSFERASE"/>
    <property type="match status" value="1"/>
</dbReference>
<evidence type="ECO:0000256" key="8">
    <source>
        <dbReference type="ARBA" id="ARBA00042574"/>
    </source>
</evidence>
<dbReference type="EC" id="2.4.1.255" evidence="1"/>
<evidence type="ECO:0000256" key="6">
    <source>
        <dbReference type="ARBA" id="ARBA00023180"/>
    </source>
</evidence>
<keyword evidence="6" id="KW-0325">Glycoprotein</keyword>
<dbReference type="PANTHER" id="PTHR20961">
    <property type="entry name" value="GLYCOSYLTRANSFERASE"/>
    <property type="match status" value="1"/>
</dbReference>
<evidence type="ECO:0000256" key="4">
    <source>
        <dbReference type="ARBA" id="ARBA00022729"/>
    </source>
</evidence>
<keyword evidence="3" id="KW-0808">Transferase</keyword>
<evidence type="ECO:0000259" key="11">
    <source>
        <dbReference type="Pfam" id="PF04577"/>
    </source>
</evidence>
<evidence type="ECO:0000256" key="2">
    <source>
        <dbReference type="ARBA" id="ARBA00022676"/>
    </source>
</evidence>
<keyword evidence="2" id="KW-0328">Glycosyltransferase</keyword>
<comment type="catalytic activity">
    <reaction evidence="9">
        <text>L-seryl-[protein] + UDP-N-acetyl-alpha-D-glucosamine = 3-O-(N-acetyl-beta-D-glucosaminyl)-L-seryl-[protein] + UDP + H(+)</text>
        <dbReference type="Rhea" id="RHEA:48904"/>
        <dbReference type="Rhea" id="RHEA-COMP:9863"/>
        <dbReference type="Rhea" id="RHEA-COMP:12251"/>
        <dbReference type="ChEBI" id="CHEBI:15378"/>
        <dbReference type="ChEBI" id="CHEBI:29999"/>
        <dbReference type="ChEBI" id="CHEBI:57705"/>
        <dbReference type="ChEBI" id="CHEBI:58223"/>
        <dbReference type="ChEBI" id="CHEBI:90838"/>
        <dbReference type="EC" id="2.4.1.255"/>
    </reaction>
</comment>
<keyword evidence="4" id="KW-0732">Signal</keyword>
<evidence type="ECO:0000256" key="10">
    <source>
        <dbReference type="ARBA" id="ARBA00049432"/>
    </source>
</evidence>
<evidence type="ECO:0000256" key="1">
    <source>
        <dbReference type="ARBA" id="ARBA00011970"/>
    </source>
</evidence>
<evidence type="ECO:0000256" key="7">
    <source>
        <dbReference type="ARBA" id="ARBA00040944"/>
    </source>
</evidence>
<comment type="caution">
    <text evidence="12">The sequence shown here is derived from an EMBL/GenBank/DDBJ whole genome shotgun (WGS) entry which is preliminary data.</text>
</comment>
<dbReference type="Pfam" id="PF04577">
    <property type="entry name" value="Glyco_transf_61"/>
    <property type="match status" value="1"/>
</dbReference>
<evidence type="ECO:0000256" key="3">
    <source>
        <dbReference type="ARBA" id="ARBA00022679"/>
    </source>
</evidence>
<evidence type="ECO:0000256" key="5">
    <source>
        <dbReference type="ARBA" id="ARBA00022824"/>
    </source>
</evidence>
<sequence length="585" mass="66174">MHREKKSGPETSTEMQVAKYAGFTKCGARLLEGCILQMLSARTGVGTVRGAAGDSNNWPVLDFETRAKADAMVVVVTSRTLKLSFATATCLSLVYFSLVTNDHRPKLYFANLDSTAQTYNAKNVDGIASYTTTSISYPPDYLVPKLDDEYCNALYSSRYLEHLASNHISYCEHGSQSDLECFHTHNNESLCIATGVLLDPHRPEPQNKMAMHCQLRNFTSEAMQSPAAARRLTGVLSVEHMQSGFFDTGVKQQLSHWNVTTQDENMRMNESASCGIAGRGGKWTLLVRRENHGNLWHRLMEIWQAMITLDALQMSVDPSSGEPYLTTTDISEMQIIFTGEDKGIVDEVDELWTMINGRQPVLENEVDLVCLRKVILPLEGSSSPFWRSHWEERDCHNNFLLHAFLRRFYRHMNIVSAKNNNEDRGTNVTIIDRRGRRKIRDLDGLVARARLRWPMVNFQLVDFAEIPLRNQVSLVQNTDVLLGMTGAGMTHVLWLPEESSLAEIQAPNKRLPEARPYTGFRNLAKTKGLHYFTAHSERREGAGKWDWQSGEWVEVKEDVFQALLDAAINAQMHKGVHRGEVLPVR</sequence>
<reference evidence="12 13" key="1">
    <citation type="submission" date="2024-06" db="EMBL/GenBank/DDBJ databases">
        <title>Complete genome of Phlyctema vagabunda strain 19-DSS-EL-015.</title>
        <authorList>
            <person name="Fiorenzani C."/>
        </authorList>
    </citation>
    <scope>NUCLEOTIDE SEQUENCE [LARGE SCALE GENOMIC DNA]</scope>
    <source>
        <strain evidence="12 13">19-DSS-EL-015</strain>
    </source>
</reference>
<name>A0ABR4P5F9_9HELO</name>
<dbReference type="InterPro" id="IPR007657">
    <property type="entry name" value="Glycosyltransferase_61"/>
</dbReference>
<dbReference type="InterPro" id="IPR049625">
    <property type="entry name" value="Glyco_transf_61_cat"/>
</dbReference>
<protein>
    <recommendedName>
        <fullName evidence="7">EGF domain-specific O-linked N-acetylglucosamine transferase</fullName>
        <ecNumber evidence="1">2.4.1.255</ecNumber>
    </recommendedName>
    <alternativeName>
        <fullName evidence="8">Extracellular O-linked N-acetylglucosamine transferase</fullName>
    </alternativeName>
</protein>
<feature type="domain" description="Glycosyltransferase 61 catalytic" evidence="11">
    <location>
        <begin position="394"/>
        <end position="500"/>
    </location>
</feature>
<comment type="catalytic activity">
    <reaction evidence="10">
        <text>L-threonyl-[protein] + UDP-N-acetyl-alpha-D-glucosamine = 3-O-(N-acetyl-beta-D-glucosaminyl)-L-threonyl-[protein] + UDP + H(+)</text>
        <dbReference type="Rhea" id="RHEA:48908"/>
        <dbReference type="Rhea" id="RHEA-COMP:11060"/>
        <dbReference type="Rhea" id="RHEA-COMP:12252"/>
        <dbReference type="ChEBI" id="CHEBI:15378"/>
        <dbReference type="ChEBI" id="CHEBI:30013"/>
        <dbReference type="ChEBI" id="CHEBI:57705"/>
        <dbReference type="ChEBI" id="CHEBI:58223"/>
        <dbReference type="ChEBI" id="CHEBI:90840"/>
        <dbReference type="EC" id="2.4.1.255"/>
    </reaction>
</comment>
<keyword evidence="5" id="KW-0256">Endoplasmic reticulum</keyword>
<dbReference type="Proteomes" id="UP001629113">
    <property type="component" value="Unassembled WGS sequence"/>
</dbReference>
<organism evidence="12 13">
    <name type="scientific">Phlyctema vagabunda</name>
    <dbReference type="NCBI Taxonomy" id="108571"/>
    <lineage>
        <taxon>Eukaryota</taxon>
        <taxon>Fungi</taxon>
        <taxon>Dikarya</taxon>
        <taxon>Ascomycota</taxon>
        <taxon>Pezizomycotina</taxon>
        <taxon>Leotiomycetes</taxon>
        <taxon>Helotiales</taxon>
        <taxon>Dermateaceae</taxon>
        <taxon>Phlyctema</taxon>
    </lineage>
</organism>
<proteinExistence type="predicted"/>
<evidence type="ECO:0000256" key="9">
    <source>
        <dbReference type="ARBA" id="ARBA00048317"/>
    </source>
</evidence>
<evidence type="ECO:0000313" key="12">
    <source>
        <dbReference type="EMBL" id="KAL3418548.1"/>
    </source>
</evidence>